<protein>
    <recommendedName>
        <fullName evidence="6">WD and tetratricopeptide repeats protein 1</fullName>
    </recommendedName>
</protein>
<evidence type="ECO:0000313" key="5">
    <source>
        <dbReference type="Proteomes" id="UP001162156"/>
    </source>
</evidence>
<dbReference type="PROSITE" id="PS50082">
    <property type="entry name" value="WD_REPEATS_2"/>
    <property type="match status" value="1"/>
</dbReference>
<dbReference type="PROSITE" id="PS50294">
    <property type="entry name" value="WD_REPEATS_REGION"/>
    <property type="match status" value="1"/>
</dbReference>
<keyword evidence="2" id="KW-0677">Repeat</keyword>
<evidence type="ECO:0000256" key="2">
    <source>
        <dbReference type="ARBA" id="ARBA00022737"/>
    </source>
</evidence>
<dbReference type="EMBL" id="JANEYF010001281">
    <property type="protein sequence ID" value="KAJ8965028.1"/>
    <property type="molecule type" value="Genomic_DNA"/>
</dbReference>
<dbReference type="Gene3D" id="2.130.10.10">
    <property type="entry name" value="YVTN repeat-like/Quinoprotein amine dehydrogenase"/>
    <property type="match status" value="3"/>
</dbReference>
<accession>A0AAV8ZJE4</accession>
<dbReference type="SUPFAM" id="SSF50978">
    <property type="entry name" value="WD40 repeat-like"/>
    <property type="match status" value="1"/>
</dbReference>
<dbReference type="PANTHER" id="PTHR15574">
    <property type="entry name" value="WD REPEAT DOMAIN-CONTAINING FAMILY"/>
    <property type="match status" value="1"/>
</dbReference>
<dbReference type="InterPro" id="IPR036322">
    <property type="entry name" value="WD40_repeat_dom_sf"/>
</dbReference>
<name>A0AAV8ZJE4_9CUCU</name>
<dbReference type="Pfam" id="PF00400">
    <property type="entry name" value="WD40"/>
    <property type="match status" value="3"/>
</dbReference>
<dbReference type="GO" id="GO:0005737">
    <property type="term" value="C:cytoplasm"/>
    <property type="evidence" value="ECO:0007669"/>
    <property type="project" value="TreeGrafter"/>
</dbReference>
<reference evidence="4" key="1">
    <citation type="journal article" date="2023" name="Insect Mol. Biol.">
        <title>Genome sequencing provides insights into the evolution of gene families encoding plant cell wall-degrading enzymes in longhorned beetles.</title>
        <authorList>
            <person name="Shin N.R."/>
            <person name="Okamura Y."/>
            <person name="Kirsch R."/>
            <person name="Pauchet Y."/>
        </authorList>
    </citation>
    <scope>NUCLEOTIDE SEQUENCE</scope>
    <source>
        <strain evidence="4">RBIC_L_NR</strain>
    </source>
</reference>
<dbReference type="InterPro" id="IPR015943">
    <property type="entry name" value="WD40/YVTN_repeat-like_dom_sf"/>
</dbReference>
<dbReference type="Proteomes" id="UP001162156">
    <property type="component" value="Unassembled WGS sequence"/>
</dbReference>
<organism evidence="4 5">
    <name type="scientific">Rhamnusium bicolor</name>
    <dbReference type="NCBI Taxonomy" id="1586634"/>
    <lineage>
        <taxon>Eukaryota</taxon>
        <taxon>Metazoa</taxon>
        <taxon>Ecdysozoa</taxon>
        <taxon>Arthropoda</taxon>
        <taxon>Hexapoda</taxon>
        <taxon>Insecta</taxon>
        <taxon>Pterygota</taxon>
        <taxon>Neoptera</taxon>
        <taxon>Endopterygota</taxon>
        <taxon>Coleoptera</taxon>
        <taxon>Polyphaga</taxon>
        <taxon>Cucujiformia</taxon>
        <taxon>Chrysomeloidea</taxon>
        <taxon>Cerambycidae</taxon>
        <taxon>Lepturinae</taxon>
        <taxon>Rhagiini</taxon>
        <taxon>Rhamnusium</taxon>
    </lineage>
</organism>
<dbReference type="GO" id="GO:0045717">
    <property type="term" value="P:negative regulation of fatty acid biosynthetic process"/>
    <property type="evidence" value="ECO:0007669"/>
    <property type="project" value="TreeGrafter"/>
</dbReference>
<comment type="caution">
    <text evidence="4">The sequence shown here is derived from an EMBL/GenBank/DDBJ whole genome shotgun (WGS) entry which is preliminary data.</text>
</comment>
<evidence type="ECO:0000256" key="3">
    <source>
        <dbReference type="PROSITE-ProRule" id="PRU00221"/>
    </source>
</evidence>
<evidence type="ECO:0008006" key="6">
    <source>
        <dbReference type="Google" id="ProtNLM"/>
    </source>
</evidence>
<dbReference type="SMART" id="SM00320">
    <property type="entry name" value="WD40"/>
    <property type="match status" value="6"/>
</dbReference>
<evidence type="ECO:0000256" key="1">
    <source>
        <dbReference type="ARBA" id="ARBA00022574"/>
    </source>
</evidence>
<dbReference type="InterPro" id="IPR001680">
    <property type="entry name" value="WD40_rpt"/>
</dbReference>
<dbReference type="GO" id="GO:0080008">
    <property type="term" value="C:Cul4-RING E3 ubiquitin ligase complex"/>
    <property type="evidence" value="ECO:0007669"/>
    <property type="project" value="TreeGrafter"/>
</dbReference>
<keyword evidence="1 3" id="KW-0853">WD repeat</keyword>
<feature type="repeat" description="WD" evidence="3">
    <location>
        <begin position="51"/>
        <end position="83"/>
    </location>
</feature>
<sequence>MEGKLRKLRNKRDILKLLQYRENSAEASKFFKQHSQFTDSLIKRLGLEFELEGHQGCVNCLQWTPDGKHLASGSDDTNVILWDPFRHKQLQVVPTHHIGNIFSVKFLGNGSNEIATAAGDCRVLVQSIPGAIAKCPPLLECSCHVNRVKRLATSPIEPTLFWSAAEDGLVIQYDLREHHECSLSHTKVLVDLSHNFGEVKCIAVNPTKPYYIAVGANDCYIRMYDRRMLKTCALGQTNQMGEFRKTSDREPLDPNCVQYYAPGHLAMENASVTNFKLAATYISFNPAGSEMLVNMGGEQIYLFDINNTRHVNELQVPQFSGNRRKMPVYKCCCHPEGNGFVSNVKNNDFTEENCACYYMRRAYKCYRRKWMGDLYGAARDYLYVTQVWPDQKQAYIGLIKSLIALKWADEAQQWLDYFCTSYPDYAISSQVRCLRDGLEGIQLMNPPKEENDSSEPKARFLRKVEEPEQKKRLESRDYEVRFLGHCNTTTDIKEANFLGEDGNYICAGSDEGIIFIWERKHSSIVTALFGDVSIVNCIQPHPSACFIASSGIDPAVKLWSPMPEDDNVNPRVVKDINAVVEANQQRMSMDPFESMLVNMGYRIPGINVEPTFQDVPSCRTC</sequence>
<evidence type="ECO:0000313" key="4">
    <source>
        <dbReference type="EMBL" id="KAJ8965028.1"/>
    </source>
</evidence>
<proteinExistence type="predicted"/>
<dbReference type="InterPro" id="IPR045151">
    <property type="entry name" value="DCAF8"/>
</dbReference>
<dbReference type="AlphaFoldDB" id="A0AAV8ZJE4"/>
<gene>
    <name evidence="4" type="ORF">NQ314_004426</name>
</gene>
<dbReference type="PANTHER" id="PTHR15574:SF40">
    <property type="entry name" value="WD AND TETRATRICOPEPTIDE REPEATS PROTEIN 1"/>
    <property type="match status" value="1"/>
</dbReference>
<keyword evidence="5" id="KW-1185">Reference proteome</keyword>